<accession>Q2W4I2</accession>
<evidence type="ECO:0000313" key="3">
    <source>
        <dbReference type="Proteomes" id="UP000007058"/>
    </source>
</evidence>
<organism evidence="2 3">
    <name type="scientific">Paramagnetospirillum magneticum (strain ATCC 700264 / AMB-1)</name>
    <name type="common">Magnetospirillum magneticum</name>
    <dbReference type="NCBI Taxonomy" id="342108"/>
    <lineage>
        <taxon>Bacteria</taxon>
        <taxon>Pseudomonadati</taxon>
        <taxon>Pseudomonadota</taxon>
        <taxon>Alphaproteobacteria</taxon>
        <taxon>Rhodospirillales</taxon>
        <taxon>Magnetospirillaceae</taxon>
        <taxon>Paramagnetospirillum</taxon>
    </lineage>
</organism>
<dbReference type="Proteomes" id="UP000007058">
    <property type="component" value="Chromosome"/>
</dbReference>
<evidence type="ECO:0000313" key="1">
    <source>
        <dbReference type="EMBL" id="BAE51204.1"/>
    </source>
</evidence>
<dbReference type="KEGG" id="mag:amb2439"/>
<sequence>MTPMLIPALFQLVGVIVLALFAVAFPRFGVGIWIGLFIGWGLWS</sequence>
<name>Q2W4I2_PARM1</name>
<dbReference type="RefSeq" id="WP_011384796.1">
    <property type="nucleotide sequence ID" value="NC_007626.1"/>
</dbReference>
<dbReference type="HOGENOM" id="CLU_3218295_0_0_5"/>
<evidence type="ECO:0000313" key="2">
    <source>
        <dbReference type="EMBL" id="BAE51243.1"/>
    </source>
</evidence>
<keyword evidence="3" id="KW-1185">Reference proteome</keyword>
<proteinExistence type="predicted"/>
<dbReference type="EMBL" id="AP007255">
    <property type="protein sequence ID" value="BAE51204.1"/>
    <property type="molecule type" value="Genomic_DNA"/>
</dbReference>
<dbReference type="STRING" id="342108.amb2400"/>
<dbReference type="EMBL" id="AP007255">
    <property type="protein sequence ID" value="BAE51243.1"/>
    <property type="molecule type" value="Genomic_DNA"/>
</dbReference>
<dbReference type="AlphaFoldDB" id="Q2W4I2"/>
<reference evidence="2 3" key="1">
    <citation type="journal article" date="2005" name="DNA Res.">
        <title>Complete genome sequence of the facultative anaerobic magnetotactic bacterium Magnetospirillum sp. strain AMB-1.</title>
        <authorList>
            <person name="Matsunaga T."/>
            <person name="Okamura Y."/>
            <person name="Fukuda Y."/>
            <person name="Wahyudi A.T."/>
            <person name="Murase Y."/>
            <person name="Takeyama H."/>
        </authorList>
    </citation>
    <scope>NUCLEOTIDE SEQUENCE [LARGE SCALE GENOMIC DNA]</scope>
    <source>
        <strain evidence="2">AMB-1</strain>
        <strain evidence="3">ATCC 700264 / AMB-1</strain>
    </source>
</reference>
<gene>
    <name evidence="1" type="ordered locus">amb2400</name>
    <name evidence="2" type="ordered locus">amb2439</name>
</gene>
<protein>
    <submittedName>
        <fullName evidence="2">Uncharacterized protein</fullName>
    </submittedName>
</protein>
<dbReference type="KEGG" id="mag:amb2400"/>